<reference evidence="1 2" key="1">
    <citation type="submission" date="2020-08" db="EMBL/GenBank/DDBJ databases">
        <title>Genomic Encyclopedia of Type Strains, Phase IV (KMG-IV): sequencing the most valuable type-strain genomes for metagenomic binning, comparative biology and taxonomic classification.</title>
        <authorList>
            <person name="Goeker M."/>
        </authorList>
    </citation>
    <scope>NUCLEOTIDE SEQUENCE [LARGE SCALE GENOMIC DNA]</scope>
    <source>
        <strain evidence="1 2">DSM 14552</strain>
    </source>
</reference>
<keyword evidence="2" id="KW-1185">Reference proteome</keyword>
<name>A0A7W6EVN6_9SPHN</name>
<organism evidence="1 2">
    <name type="scientific">Novosphingobium hassiacum</name>
    <dbReference type="NCBI Taxonomy" id="173676"/>
    <lineage>
        <taxon>Bacteria</taxon>
        <taxon>Pseudomonadati</taxon>
        <taxon>Pseudomonadota</taxon>
        <taxon>Alphaproteobacteria</taxon>
        <taxon>Sphingomonadales</taxon>
        <taxon>Sphingomonadaceae</taxon>
        <taxon>Novosphingobium</taxon>
    </lineage>
</organism>
<evidence type="ECO:0000313" key="1">
    <source>
        <dbReference type="EMBL" id="MBB3859894.1"/>
    </source>
</evidence>
<dbReference type="EMBL" id="JACICY010000002">
    <property type="protein sequence ID" value="MBB3859894.1"/>
    <property type="molecule type" value="Genomic_DNA"/>
</dbReference>
<comment type="caution">
    <text evidence="1">The sequence shown here is derived from an EMBL/GenBank/DDBJ whole genome shotgun (WGS) entry which is preliminary data.</text>
</comment>
<dbReference type="RefSeq" id="WP_343057101.1">
    <property type="nucleotide sequence ID" value="NZ_JACICY010000002.1"/>
</dbReference>
<evidence type="ECO:0000313" key="2">
    <source>
        <dbReference type="Proteomes" id="UP000562395"/>
    </source>
</evidence>
<dbReference type="AlphaFoldDB" id="A0A7W6EVN6"/>
<protein>
    <submittedName>
        <fullName evidence="1">Uncharacterized protein</fullName>
    </submittedName>
</protein>
<dbReference type="Proteomes" id="UP000562395">
    <property type="component" value="Unassembled WGS sequence"/>
</dbReference>
<proteinExistence type="predicted"/>
<accession>A0A7W6EVN6</accession>
<gene>
    <name evidence="1" type="ORF">GGQ88_001155</name>
</gene>
<sequence>MIPGLENVIGADVAQLGRQFGAPRLDVIEDDARKLQWTGTACILDIYLYPQPGNPRPTATYVDARRSDGREVDRAACVTALRKAP</sequence>